<dbReference type="EMBL" id="JXBB01000001">
    <property type="protein sequence ID" value="OAR05431.1"/>
    <property type="molecule type" value="Genomic_DNA"/>
</dbReference>
<dbReference type="Proteomes" id="UP000243024">
    <property type="component" value="Unassembled WGS sequence"/>
</dbReference>
<organism evidence="2 3">
    <name type="scientific">Hydrogenibacillus schlegelii</name>
    <name type="common">Bacillus schlegelii</name>
    <dbReference type="NCBI Taxonomy" id="1484"/>
    <lineage>
        <taxon>Bacteria</taxon>
        <taxon>Bacillati</taxon>
        <taxon>Bacillota</taxon>
        <taxon>Bacilli</taxon>
        <taxon>Bacillales</taxon>
        <taxon>Bacillales Family X. Incertae Sedis</taxon>
        <taxon>Hydrogenibacillus</taxon>
    </lineage>
</organism>
<comment type="caution">
    <text evidence="2">The sequence shown here is derived from an EMBL/GenBank/DDBJ whole genome shotgun (WGS) entry which is preliminary data.</text>
</comment>
<protein>
    <submittedName>
        <fullName evidence="2">Uncharacterized protein</fullName>
    </submittedName>
</protein>
<evidence type="ECO:0000313" key="3">
    <source>
        <dbReference type="Proteomes" id="UP000243024"/>
    </source>
</evidence>
<keyword evidence="3" id="KW-1185">Reference proteome</keyword>
<feature type="region of interest" description="Disordered" evidence="1">
    <location>
        <begin position="1"/>
        <end position="24"/>
    </location>
</feature>
<dbReference type="STRING" id="1484.SA87_11060"/>
<sequence>MLRGENPGTSSPAEIPAPPAGRAAPATRRTLLNALRRAQKAKAFGGRAALAGPLAIRPDDLRFRAWGEDVEEEARAVVLAMTSMGPYEKYMTIVFFFLMTRFLKRSTPASRLAQLKFIEERNRGNARFVRL</sequence>
<evidence type="ECO:0000313" key="2">
    <source>
        <dbReference type="EMBL" id="OAR05431.1"/>
    </source>
</evidence>
<dbReference type="AlphaFoldDB" id="A0A179IUI1"/>
<proteinExistence type="predicted"/>
<evidence type="ECO:0000256" key="1">
    <source>
        <dbReference type="SAM" id="MobiDB-lite"/>
    </source>
</evidence>
<reference evidence="2 3" key="1">
    <citation type="submission" date="2015-09" db="EMBL/GenBank/DDBJ databases">
        <title>Draft genome sequence of Hydrogenibacillus schlegelii DSM 2000.</title>
        <authorList>
            <person name="Hemp J."/>
        </authorList>
    </citation>
    <scope>NUCLEOTIDE SEQUENCE [LARGE SCALE GENOMIC DNA]</scope>
    <source>
        <strain evidence="2 3">MA 48</strain>
    </source>
</reference>
<accession>A0A179IUI1</accession>
<name>A0A179IUI1_HYDSH</name>
<gene>
    <name evidence="2" type="ORF">SA87_11060</name>
</gene>